<dbReference type="Proteomes" id="UP000663929">
    <property type="component" value="Chromosome"/>
</dbReference>
<feature type="transmembrane region" description="Helical" evidence="5">
    <location>
        <begin position="81"/>
        <end position="99"/>
    </location>
</feature>
<accession>A0A8A4TUM4</accession>
<gene>
    <name evidence="7" type="ORF">J3U87_10185</name>
</gene>
<dbReference type="Pfam" id="PF01124">
    <property type="entry name" value="MAPEG"/>
    <property type="match status" value="1"/>
</dbReference>
<evidence type="ECO:0000256" key="5">
    <source>
        <dbReference type="SAM" id="Phobius"/>
    </source>
</evidence>
<evidence type="ECO:0000256" key="3">
    <source>
        <dbReference type="ARBA" id="ARBA00022989"/>
    </source>
</evidence>
<protein>
    <submittedName>
        <fullName evidence="7">MAPEG family protein</fullName>
    </submittedName>
</protein>
<dbReference type="KEGG" id="scor:J3U87_10185"/>
<evidence type="ECO:0000313" key="7">
    <source>
        <dbReference type="EMBL" id="QTD52834.1"/>
    </source>
</evidence>
<dbReference type="PANTHER" id="PTHR35371">
    <property type="entry name" value="INNER MEMBRANE PROTEIN"/>
    <property type="match status" value="1"/>
</dbReference>
<dbReference type="AlphaFoldDB" id="A0A8A4TUM4"/>
<dbReference type="GO" id="GO:0016020">
    <property type="term" value="C:membrane"/>
    <property type="evidence" value="ECO:0007669"/>
    <property type="project" value="UniProtKB-SubCell"/>
</dbReference>
<evidence type="ECO:0000256" key="6">
    <source>
        <dbReference type="SAM" id="SignalP"/>
    </source>
</evidence>
<organism evidence="7 8">
    <name type="scientific">Sulfidibacter corallicola</name>
    <dbReference type="NCBI Taxonomy" id="2818388"/>
    <lineage>
        <taxon>Bacteria</taxon>
        <taxon>Pseudomonadati</taxon>
        <taxon>Acidobacteriota</taxon>
        <taxon>Holophagae</taxon>
        <taxon>Acanthopleuribacterales</taxon>
        <taxon>Acanthopleuribacteraceae</taxon>
        <taxon>Sulfidibacter</taxon>
    </lineage>
</organism>
<keyword evidence="8" id="KW-1185">Reference proteome</keyword>
<feature type="chain" id="PRO_5035271892" evidence="6">
    <location>
        <begin position="23"/>
        <end position="124"/>
    </location>
</feature>
<keyword evidence="3 5" id="KW-1133">Transmembrane helix</keyword>
<proteinExistence type="predicted"/>
<evidence type="ECO:0000256" key="1">
    <source>
        <dbReference type="ARBA" id="ARBA00004370"/>
    </source>
</evidence>
<dbReference type="EMBL" id="CP071793">
    <property type="protein sequence ID" value="QTD52834.1"/>
    <property type="molecule type" value="Genomic_DNA"/>
</dbReference>
<dbReference type="PANTHER" id="PTHR35371:SF1">
    <property type="entry name" value="BLR7753 PROTEIN"/>
    <property type="match status" value="1"/>
</dbReference>
<keyword evidence="6" id="KW-0732">Signal</keyword>
<keyword evidence="2 5" id="KW-0812">Transmembrane</keyword>
<dbReference type="SUPFAM" id="SSF161084">
    <property type="entry name" value="MAPEG domain-like"/>
    <property type="match status" value="1"/>
</dbReference>
<comment type="subcellular location">
    <subcellularLocation>
        <location evidence="1">Membrane</location>
    </subcellularLocation>
</comment>
<evidence type="ECO:0000256" key="4">
    <source>
        <dbReference type="ARBA" id="ARBA00023136"/>
    </source>
</evidence>
<reference evidence="7" key="1">
    <citation type="submission" date="2021-03" db="EMBL/GenBank/DDBJ databases">
        <title>Acanthopleuribacteraceae sp. M133.</title>
        <authorList>
            <person name="Wang G."/>
        </authorList>
    </citation>
    <scope>NUCLEOTIDE SEQUENCE</scope>
    <source>
        <strain evidence="7">M133</strain>
    </source>
</reference>
<dbReference type="RefSeq" id="WP_237382933.1">
    <property type="nucleotide sequence ID" value="NZ_CP071793.1"/>
</dbReference>
<sequence>MTTAYWCVLAAAILPYIFTAVAKAGAKGYNNAKPRDFQEKLEGWRRRAHWAHLNNFEAFPPFAAAVIIAHLANAPQERVDMLAIAFILFRVLHGVFYIANIHWMRSLVWFGAIGSVVGLFTASA</sequence>
<feature type="signal peptide" evidence="6">
    <location>
        <begin position="1"/>
        <end position="22"/>
    </location>
</feature>
<dbReference type="InterPro" id="IPR023352">
    <property type="entry name" value="MAPEG-like_dom_sf"/>
</dbReference>
<evidence type="ECO:0000313" key="8">
    <source>
        <dbReference type="Proteomes" id="UP000663929"/>
    </source>
</evidence>
<feature type="transmembrane region" description="Helical" evidence="5">
    <location>
        <begin position="106"/>
        <end position="123"/>
    </location>
</feature>
<dbReference type="Gene3D" id="1.20.120.550">
    <property type="entry name" value="Membrane associated eicosanoid/glutathione metabolism-like domain"/>
    <property type="match status" value="1"/>
</dbReference>
<keyword evidence="4 5" id="KW-0472">Membrane</keyword>
<dbReference type="InterPro" id="IPR001129">
    <property type="entry name" value="Membr-assoc_MAPEG"/>
</dbReference>
<name>A0A8A4TUM4_SULCO</name>
<evidence type="ECO:0000256" key="2">
    <source>
        <dbReference type="ARBA" id="ARBA00022692"/>
    </source>
</evidence>